<feature type="transmembrane region" description="Helical" evidence="1">
    <location>
        <begin position="93"/>
        <end position="113"/>
    </location>
</feature>
<sequence>MIGFMLQSQNWPFMVSLTIMVMIACLEGVSTLIGMGFSSMIESLIPDFNMDVDADMDVDANAGANSGIGPDHPNISTTGILTKTFGWLRIGQIPVLIILIAFLTIFGLVGLFIQSAVVKITGHLLPGIIASAISFLLTLPLVRAATGIIVKIMPKDETQAVAEKSFIGRIAVITLGKASKNNPAQAKVRDKFGTAHYVMVEPDIDDENFAQGDQVLIVKQTGFGYKAIHNATAALQEMDE</sequence>
<protein>
    <submittedName>
        <fullName evidence="4">YqiJ: putative inner membrane protein</fullName>
    </submittedName>
</protein>
<evidence type="ECO:0000259" key="2">
    <source>
        <dbReference type="Pfam" id="PF07290"/>
    </source>
</evidence>
<dbReference type="OrthoDB" id="5421421at2"/>
<dbReference type="Pfam" id="PF07290">
    <property type="entry name" value="YqiJ_OB"/>
    <property type="match status" value="1"/>
</dbReference>
<dbReference type="KEGG" id="dto:TOL2_C09420"/>
<proteinExistence type="predicted"/>
<gene>
    <name evidence="4" type="primary">yqiJ</name>
    <name evidence="4" type="ordered locus">TOL2_C09420</name>
</gene>
<evidence type="ECO:0000313" key="4">
    <source>
        <dbReference type="EMBL" id="CCK79109.1"/>
    </source>
</evidence>
<evidence type="ECO:0000313" key="5">
    <source>
        <dbReference type="Proteomes" id="UP000007347"/>
    </source>
</evidence>
<dbReference type="HOGENOM" id="CLU_100961_0_0_7"/>
<dbReference type="STRING" id="651182.TOL2_C09420"/>
<keyword evidence="5" id="KW-1185">Reference proteome</keyword>
<organism evidence="4 5">
    <name type="scientific">Desulfobacula toluolica (strain DSM 7467 / Tol2)</name>
    <dbReference type="NCBI Taxonomy" id="651182"/>
    <lineage>
        <taxon>Bacteria</taxon>
        <taxon>Pseudomonadati</taxon>
        <taxon>Thermodesulfobacteriota</taxon>
        <taxon>Desulfobacteria</taxon>
        <taxon>Desulfobacterales</taxon>
        <taxon>Desulfobacteraceae</taxon>
        <taxon>Desulfobacula</taxon>
    </lineage>
</organism>
<evidence type="ECO:0000256" key="1">
    <source>
        <dbReference type="SAM" id="Phobius"/>
    </source>
</evidence>
<feature type="transmembrane region" description="Helical" evidence="1">
    <location>
        <begin position="12"/>
        <end position="33"/>
    </location>
</feature>
<keyword evidence="1" id="KW-1133">Transmembrane helix</keyword>
<keyword evidence="1" id="KW-0812">Transmembrane</keyword>
<feature type="transmembrane region" description="Helical" evidence="1">
    <location>
        <begin position="125"/>
        <end position="145"/>
    </location>
</feature>
<accession>K0N4S8</accession>
<feature type="domain" description="Inner membrane protein YqiJ N-terminal" evidence="3">
    <location>
        <begin position="10"/>
        <end position="143"/>
    </location>
</feature>
<keyword evidence="1" id="KW-0472">Membrane</keyword>
<dbReference type="RefSeq" id="WP_014956459.1">
    <property type="nucleotide sequence ID" value="NC_018645.1"/>
</dbReference>
<dbReference type="AlphaFoldDB" id="K0N4S8"/>
<dbReference type="EMBL" id="FO203503">
    <property type="protein sequence ID" value="CCK79109.1"/>
    <property type="molecule type" value="Genomic_DNA"/>
</dbReference>
<dbReference type="InterPro" id="IPR048376">
    <property type="entry name" value="YqiJ_N"/>
</dbReference>
<name>K0N4S8_DESTT</name>
<reference evidence="4 5" key="1">
    <citation type="journal article" date="2013" name="Environ. Microbiol.">
        <title>Complete genome, catabolic sub-proteomes and key-metabolites of Desulfobacula toluolica Tol2, a marine, aromatic compound-degrading, sulfate-reducing bacterium.</title>
        <authorList>
            <person name="Wohlbrand L."/>
            <person name="Jacob J.H."/>
            <person name="Kube M."/>
            <person name="Mussmann M."/>
            <person name="Jarling R."/>
            <person name="Beck A."/>
            <person name="Amann R."/>
            <person name="Wilkes H."/>
            <person name="Reinhardt R."/>
            <person name="Rabus R."/>
        </authorList>
    </citation>
    <scope>NUCLEOTIDE SEQUENCE [LARGE SCALE GENOMIC DNA]</scope>
    <source>
        <strain evidence="5">DSM 7467 / Tol2</strain>
    </source>
</reference>
<evidence type="ECO:0000259" key="3">
    <source>
        <dbReference type="Pfam" id="PF21001"/>
    </source>
</evidence>
<dbReference type="Proteomes" id="UP000007347">
    <property type="component" value="Chromosome"/>
</dbReference>
<dbReference type="Pfam" id="PF21001">
    <property type="entry name" value="YqiJ_N"/>
    <property type="match status" value="1"/>
</dbReference>
<dbReference type="InterPro" id="IPR010840">
    <property type="entry name" value="YqiJ_OB"/>
</dbReference>
<feature type="domain" description="Inner membrane protein YqiJ OB-fold" evidence="2">
    <location>
        <begin position="165"/>
        <end position="228"/>
    </location>
</feature>